<proteinExistence type="predicted"/>
<protein>
    <submittedName>
        <fullName evidence="1">Transcriptional regulator</fullName>
    </submittedName>
</protein>
<evidence type="ECO:0000313" key="1">
    <source>
        <dbReference type="EMBL" id="DAE22962.1"/>
    </source>
</evidence>
<sequence>MNKLVCPNCYSTSSVHHHTDWKFIDNHTGGTKPVSIRLCLDCKTLFIDDRNW</sequence>
<accession>A0A8S5QVG0</accession>
<name>A0A8S5QVG0_9CAUD</name>
<reference evidence="1" key="1">
    <citation type="journal article" date="2021" name="Proc. Natl. Acad. Sci. U.S.A.">
        <title>A Catalog of Tens of Thousands of Viruses from Human Metagenomes Reveals Hidden Associations with Chronic Diseases.</title>
        <authorList>
            <person name="Tisza M.J."/>
            <person name="Buck C.B."/>
        </authorList>
    </citation>
    <scope>NUCLEOTIDE SEQUENCE</scope>
    <source>
        <strain evidence="1">CtzSN25</strain>
    </source>
</reference>
<organism evidence="1">
    <name type="scientific">Siphoviridae sp. ctzSN25</name>
    <dbReference type="NCBI Taxonomy" id="2826529"/>
    <lineage>
        <taxon>Viruses</taxon>
        <taxon>Duplodnaviria</taxon>
        <taxon>Heunggongvirae</taxon>
        <taxon>Uroviricota</taxon>
        <taxon>Caudoviricetes</taxon>
    </lineage>
</organism>
<dbReference type="EMBL" id="BK015743">
    <property type="protein sequence ID" value="DAE22962.1"/>
    <property type="molecule type" value="Genomic_DNA"/>
</dbReference>